<evidence type="ECO:0000256" key="5">
    <source>
        <dbReference type="ARBA" id="ARBA00023280"/>
    </source>
</evidence>
<name>A0A8S5MJP5_9CAUD</name>
<sequence>MELKVFTAFSGYDSQCMALDRLGIDYELVGWSEIDKYAIMAHNAVFPQYKNRNFGDISKIDWGNVPNFDLFTYSFPCTDISSAGQQKGLEEGSGTI</sequence>
<dbReference type="InterPro" id="IPR001525">
    <property type="entry name" value="C5_MeTfrase"/>
</dbReference>
<reference evidence="7" key="1">
    <citation type="journal article" date="2021" name="Proc. Natl. Acad. Sci. U.S.A.">
        <title>A Catalog of Tens of Thousands of Viruses from Human Metagenomes Reveals Hidden Associations with Chronic Diseases.</title>
        <authorList>
            <person name="Tisza M.J."/>
            <person name="Buck C.B."/>
        </authorList>
    </citation>
    <scope>NUCLEOTIDE SEQUENCE</scope>
    <source>
        <strain evidence="7">CtHMI2</strain>
    </source>
</reference>
<evidence type="ECO:0000256" key="4">
    <source>
        <dbReference type="ARBA" id="ARBA00022691"/>
    </source>
</evidence>
<evidence type="ECO:0000256" key="6">
    <source>
        <dbReference type="ARBA" id="ARBA00033479"/>
    </source>
</evidence>
<accession>A0A8S5MJP5</accession>
<keyword evidence="1 7" id="KW-0489">Methyltransferase</keyword>
<dbReference type="PROSITE" id="PS00094">
    <property type="entry name" value="C5_MTASE_1"/>
    <property type="match status" value="1"/>
</dbReference>
<keyword evidence="3" id="KW-0808">Transferase</keyword>
<protein>
    <submittedName>
        <fullName evidence="7">Cytosine specific methyltransferase</fullName>
    </submittedName>
</protein>
<dbReference type="Pfam" id="PF00145">
    <property type="entry name" value="DNA_methylase"/>
    <property type="match status" value="1"/>
</dbReference>
<dbReference type="SUPFAM" id="SSF53335">
    <property type="entry name" value="S-adenosyl-L-methionine-dependent methyltransferases"/>
    <property type="match status" value="1"/>
</dbReference>
<dbReference type="Gene3D" id="3.40.50.150">
    <property type="entry name" value="Vaccinia Virus protein VP39"/>
    <property type="match status" value="2"/>
</dbReference>
<keyword evidence="4" id="KW-0949">S-adenosyl-L-methionine</keyword>
<evidence type="ECO:0000256" key="3">
    <source>
        <dbReference type="ARBA" id="ARBA00022679"/>
    </source>
</evidence>
<keyword evidence="2" id="KW-1090">Inhibition of host innate immune response by virus</keyword>
<evidence type="ECO:0000256" key="2">
    <source>
        <dbReference type="ARBA" id="ARBA00022632"/>
    </source>
</evidence>
<keyword evidence="5" id="KW-0899">Viral immunoevasion</keyword>
<dbReference type="EMBL" id="BK014919">
    <property type="protein sequence ID" value="DAD82424.1"/>
    <property type="molecule type" value="Genomic_DNA"/>
</dbReference>
<proteinExistence type="predicted"/>
<evidence type="ECO:0000313" key="7">
    <source>
        <dbReference type="EMBL" id="DAD82424.1"/>
    </source>
</evidence>
<dbReference type="GO" id="GO:0008168">
    <property type="term" value="F:methyltransferase activity"/>
    <property type="evidence" value="ECO:0007669"/>
    <property type="project" value="UniProtKB-KW"/>
</dbReference>
<dbReference type="GO" id="GO:0052170">
    <property type="term" value="P:symbiont-mediated suppression of host innate immune response"/>
    <property type="evidence" value="ECO:0007669"/>
    <property type="project" value="UniProtKB-KW"/>
</dbReference>
<keyword evidence="6" id="KW-1258">Restriction-modification system evasion by virus</keyword>
<dbReference type="GO" id="GO:0032259">
    <property type="term" value="P:methylation"/>
    <property type="evidence" value="ECO:0007669"/>
    <property type="project" value="UniProtKB-KW"/>
</dbReference>
<keyword evidence="2" id="KW-0945">Host-virus interaction</keyword>
<dbReference type="InterPro" id="IPR018117">
    <property type="entry name" value="C5_DNA_meth_AS"/>
</dbReference>
<dbReference type="GO" id="GO:0099018">
    <property type="term" value="P:symbiont-mediated evasion of host restriction-modification system"/>
    <property type="evidence" value="ECO:0007669"/>
    <property type="project" value="UniProtKB-KW"/>
</dbReference>
<organism evidence="7">
    <name type="scientific">Siphoviridae sp. ctHMI2</name>
    <dbReference type="NCBI Taxonomy" id="2826231"/>
    <lineage>
        <taxon>Viruses</taxon>
        <taxon>Duplodnaviria</taxon>
        <taxon>Heunggongvirae</taxon>
        <taxon>Uroviricota</taxon>
        <taxon>Caudoviricetes</taxon>
    </lineage>
</organism>
<dbReference type="InterPro" id="IPR029063">
    <property type="entry name" value="SAM-dependent_MTases_sf"/>
</dbReference>
<evidence type="ECO:0000256" key="1">
    <source>
        <dbReference type="ARBA" id="ARBA00022603"/>
    </source>
</evidence>